<protein>
    <recommendedName>
        <fullName evidence="6">Translation initiation factor eIF2B subunit beta</fullName>
    </recommendedName>
    <alternativeName>
        <fullName evidence="7">eIF2B GDP-GTP exchange factor subunit beta</fullName>
    </alternativeName>
</protein>
<dbReference type="GO" id="GO:0005085">
    <property type="term" value="F:guanyl-nucleotide exchange factor activity"/>
    <property type="evidence" value="ECO:0007669"/>
    <property type="project" value="TreeGrafter"/>
</dbReference>
<dbReference type="Proteomes" id="UP001362899">
    <property type="component" value="Unassembled WGS sequence"/>
</dbReference>
<keyword evidence="5" id="KW-0648">Protein biosynthesis</keyword>
<dbReference type="PANTHER" id="PTHR45859:SF1">
    <property type="entry name" value="TRANSLATION INITIATION FACTOR EIF-2B SUBUNIT BETA"/>
    <property type="match status" value="1"/>
</dbReference>
<dbReference type="AlphaFoldDB" id="A0AAV5RJY0"/>
<dbReference type="InterPro" id="IPR000649">
    <property type="entry name" value="IF-2B-related"/>
</dbReference>
<dbReference type="SUPFAM" id="SSF100950">
    <property type="entry name" value="NagB/RpiA/CoA transferase-like"/>
    <property type="match status" value="1"/>
</dbReference>
<dbReference type="PANTHER" id="PTHR45859">
    <property type="entry name" value="TRANSLATION INITIATION FACTOR EIF-2B SUBUNIT BETA"/>
    <property type="match status" value="1"/>
</dbReference>
<proteinExistence type="inferred from homology"/>
<comment type="subunit">
    <text evidence="8">Component of the translation initiation factor 2B (eIF2B) complex which is a heterodecamer of two sets of five different subunits: alpha, beta, gamma, delta and epsilon. Subunits alpha, beta and delta comprise a regulatory subcomplex and subunits epsilon and gamma comprise a catalytic subcomplex. Within the complex, the hexameric regulatory complex resides at the center, with the two heterodimeric catalytic subcomplexes bound on opposite sides.</text>
</comment>
<evidence type="ECO:0000256" key="6">
    <source>
        <dbReference type="ARBA" id="ARBA00044122"/>
    </source>
</evidence>
<evidence type="ECO:0000256" key="2">
    <source>
        <dbReference type="ARBA" id="ARBA00007251"/>
    </source>
</evidence>
<evidence type="ECO:0000256" key="7">
    <source>
        <dbReference type="ARBA" id="ARBA00044228"/>
    </source>
</evidence>
<evidence type="ECO:0000256" key="5">
    <source>
        <dbReference type="ARBA" id="ARBA00022917"/>
    </source>
</evidence>
<evidence type="ECO:0000256" key="1">
    <source>
        <dbReference type="ARBA" id="ARBA00004514"/>
    </source>
</evidence>
<reference evidence="11 12" key="1">
    <citation type="journal article" date="2023" name="Elife">
        <title>Identification of key yeast species and microbe-microbe interactions impacting larval growth of Drosophila in the wild.</title>
        <authorList>
            <person name="Mure A."/>
            <person name="Sugiura Y."/>
            <person name="Maeda R."/>
            <person name="Honda K."/>
            <person name="Sakurai N."/>
            <person name="Takahashi Y."/>
            <person name="Watada M."/>
            <person name="Katoh T."/>
            <person name="Gotoh A."/>
            <person name="Gotoh Y."/>
            <person name="Taniguchi I."/>
            <person name="Nakamura K."/>
            <person name="Hayashi T."/>
            <person name="Katayama T."/>
            <person name="Uemura T."/>
            <person name="Hattori Y."/>
        </authorList>
    </citation>
    <scope>NUCLEOTIDE SEQUENCE [LARGE SCALE GENOMIC DNA]</scope>
    <source>
        <strain evidence="11 12">SB-73</strain>
    </source>
</reference>
<evidence type="ECO:0000256" key="10">
    <source>
        <dbReference type="SAM" id="MobiDB-lite"/>
    </source>
</evidence>
<organism evidence="11 12">
    <name type="scientific">Starmerella bacillaris</name>
    <name type="common">Yeast</name>
    <name type="synonym">Candida zemplinina</name>
    <dbReference type="NCBI Taxonomy" id="1247836"/>
    <lineage>
        <taxon>Eukaryota</taxon>
        <taxon>Fungi</taxon>
        <taxon>Dikarya</taxon>
        <taxon>Ascomycota</taxon>
        <taxon>Saccharomycotina</taxon>
        <taxon>Dipodascomycetes</taxon>
        <taxon>Dipodascales</taxon>
        <taxon>Trichomonascaceae</taxon>
        <taxon>Starmerella</taxon>
    </lineage>
</organism>
<dbReference type="InterPro" id="IPR037171">
    <property type="entry name" value="NagB/RpiA_transferase-like"/>
</dbReference>
<dbReference type="Pfam" id="PF01008">
    <property type="entry name" value="IF-2B"/>
    <property type="match status" value="1"/>
</dbReference>
<gene>
    <name evidence="11" type="ORF">DASB73_022800</name>
</gene>
<evidence type="ECO:0000313" key="11">
    <source>
        <dbReference type="EMBL" id="GMM51322.1"/>
    </source>
</evidence>
<dbReference type="GO" id="GO:0005851">
    <property type="term" value="C:eukaryotic translation initiation factor 2B complex"/>
    <property type="evidence" value="ECO:0007669"/>
    <property type="project" value="TreeGrafter"/>
</dbReference>
<keyword evidence="12" id="KW-1185">Reference proteome</keyword>
<dbReference type="GO" id="GO:0005829">
    <property type="term" value="C:cytosol"/>
    <property type="evidence" value="ECO:0007669"/>
    <property type="project" value="UniProtKB-SubCell"/>
</dbReference>
<evidence type="ECO:0000256" key="9">
    <source>
        <dbReference type="RuleBase" id="RU003814"/>
    </source>
</evidence>
<evidence type="ECO:0000313" key="12">
    <source>
        <dbReference type="Proteomes" id="UP001362899"/>
    </source>
</evidence>
<evidence type="ECO:0000256" key="8">
    <source>
        <dbReference type="ARBA" id="ARBA00046432"/>
    </source>
</evidence>
<keyword evidence="4 11" id="KW-0396">Initiation factor</keyword>
<dbReference type="InterPro" id="IPR042529">
    <property type="entry name" value="IF_2B-like_C"/>
</dbReference>
<evidence type="ECO:0000256" key="4">
    <source>
        <dbReference type="ARBA" id="ARBA00022540"/>
    </source>
</evidence>
<name>A0AAV5RJY0_STABA</name>
<accession>A0AAV5RJY0</accession>
<dbReference type="EMBL" id="BTGC01000005">
    <property type="protein sequence ID" value="GMM51322.1"/>
    <property type="molecule type" value="Genomic_DNA"/>
</dbReference>
<comment type="similarity">
    <text evidence="2 9">Belongs to the eIF-2B alpha/beta/delta subunits family.</text>
</comment>
<sequence>MSSKGDINTQISLFLTQLKRRQISGAKEVALATANLLIRFISSRRWVSTTAMIEQIRILGAKLVDAQPYELTCGNVIKRVLKNIRTINEAFAPKGNKDTDLEEDLNPSSSMLGLLSVSDSMNTSGDGDSSNNSSMANLTKHKSNEAEPGLTPSGYYVSEEVRAKARDLRNAVIDEIQSLIDEIQNDDPLFKAGIDMITDSDLLLTPCPSSKTMVDFLLKAAAKRNFTVIVTESYPNNVEKAKKMVQQLKNAGVKSTLIPDAAVFAVMAKVSKVVISARAVLANGGCIASSGVAMACHAAKQFTKPVLSIAGSYKLSPIYPFDVESLIEVGNSSKVIDFSDAELMDKLEVINPLYDYISPELIDIVISSDGGASPNFVYRLILDNYSEHDQHLSSVEIGAA</sequence>
<dbReference type="InterPro" id="IPR051855">
    <property type="entry name" value="eIF2B_beta_subunit"/>
</dbReference>
<feature type="region of interest" description="Disordered" evidence="10">
    <location>
        <begin position="121"/>
        <end position="151"/>
    </location>
</feature>
<feature type="compositionally biased region" description="Low complexity" evidence="10">
    <location>
        <begin position="121"/>
        <end position="135"/>
    </location>
</feature>
<comment type="subcellular location">
    <subcellularLocation>
        <location evidence="1">Cytoplasm</location>
        <location evidence="1">Cytosol</location>
    </subcellularLocation>
</comment>
<evidence type="ECO:0000256" key="3">
    <source>
        <dbReference type="ARBA" id="ARBA00022490"/>
    </source>
</evidence>
<comment type="caution">
    <text evidence="11">The sequence shown here is derived from an EMBL/GenBank/DDBJ whole genome shotgun (WGS) entry which is preliminary data.</text>
</comment>
<dbReference type="Gene3D" id="3.40.50.10470">
    <property type="entry name" value="Translation initiation factor eif-2b, domain 2"/>
    <property type="match status" value="1"/>
</dbReference>
<keyword evidence="3" id="KW-0963">Cytoplasm</keyword>
<dbReference type="GO" id="GO:0003743">
    <property type="term" value="F:translation initiation factor activity"/>
    <property type="evidence" value="ECO:0007669"/>
    <property type="project" value="UniProtKB-KW"/>
</dbReference>